<evidence type="ECO:0000313" key="4">
    <source>
        <dbReference type="Proteomes" id="UP001501414"/>
    </source>
</evidence>
<feature type="region of interest" description="Disordered" evidence="1">
    <location>
        <begin position="194"/>
        <end position="287"/>
    </location>
</feature>
<evidence type="ECO:0000313" key="3">
    <source>
        <dbReference type="EMBL" id="GAA1394209.1"/>
    </source>
</evidence>
<organism evidence="3 4">
    <name type="scientific">Pseudonocardia kongjuensis</name>
    <dbReference type="NCBI Taxonomy" id="102227"/>
    <lineage>
        <taxon>Bacteria</taxon>
        <taxon>Bacillati</taxon>
        <taxon>Actinomycetota</taxon>
        <taxon>Actinomycetes</taxon>
        <taxon>Pseudonocardiales</taxon>
        <taxon>Pseudonocardiaceae</taxon>
        <taxon>Pseudonocardia</taxon>
    </lineage>
</organism>
<protein>
    <recommendedName>
        <fullName evidence="5">TcpE family protein</fullName>
    </recommendedName>
</protein>
<evidence type="ECO:0000256" key="2">
    <source>
        <dbReference type="SAM" id="Phobius"/>
    </source>
</evidence>
<comment type="caution">
    <text evidence="3">The sequence shown here is derived from an EMBL/GenBank/DDBJ whole genome shotgun (WGS) entry which is preliminary data.</text>
</comment>
<evidence type="ECO:0000256" key="1">
    <source>
        <dbReference type="SAM" id="MobiDB-lite"/>
    </source>
</evidence>
<proteinExistence type="predicted"/>
<feature type="transmembrane region" description="Helical" evidence="2">
    <location>
        <begin position="30"/>
        <end position="46"/>
    </location>
</feature>
<feature type="transmembrane region" description="Helical" evidence="2">
    <location>
        <begin position="52"/>
        <end position="73"/>
    </location>
</feature>
<name>A0ABN1XZZ0_9PSEU</name>
<dbReference type="RefSeq" id="WP_344025104.1">
    <property type="nucleotide sequence ID" value="NZ_BAAAJK010000026.1"/>
</dbReference>
<sequence>MLVRTDDEVYRVDAVWLGPPRATFPWRARYVSYGVGLLVMMLIMMIQRRLGIGLDFFSVAWALVGTVAITRFLGHKIDYERPLGQVLAHFWAEVTGPRADPRANGGSVRARHVRIQTSRNQPALRAGATGWQGKRPGTLSGRAARPSLAGATVPAPRAGSGRSPAAQRPAAQDPAVHDPAVHDPAVQRPAVHDPAVHDPVVPDPAPAGPTVVDGAIGDPAVVPGTGETGPAEPQRVVPPLPDPVSAPQRGRFRKARGRIGRRGRGAAAPARTRQPEPWRRGGHRGRT</sequence>
<feature type="compositionally biased region" description="Basic residues" evidence="1">
    <location>
        <begin position="250"/>
        <end position="264"/>
    </location>
</feature>
<keyword evidence="4" id="KW-1185">Reference proteome</keyword>
<evidence type="ECO:0008006" key="5">
    <source>
        <dbReference type="Google" id="ProtNLM"/>
    </source>
</evidence>
<accession>A0ABN1XZZ0</accession>
<feature type="compositionally biased region" description="Low complexity" evidence="1">
    <location>
        <begin position="164"/>
        <end position="174"/>
    </location>
</feature>
<gene>
    <name evidence="3" type="ORF">GCM10009613_41960</name>
</gene>
<keyword evidence="2" id="KW-1133">Transmembrane helix</keyword>
<keyword evidence="2" id="KW-0472">Membrane</keyword>
<feature type="region of interest" description="Disordered" evidence="1">
    <location>
        <begin position="98"/>
        <end position="181"/>
    </location>
</feature>
<dbReference type="EMBL" id="BAAAJK010000026">
    <property type="protein sequence ID" value="GAA1394209.1"/>
    <property type="molecule type" value="Genomic_DNA"/>
</dbReference>
<keyword evidence="2" id="KW-0812">Transmembrane</keyword>
<dbReference type="Proteomes" id="UP001501414">
    <property type="component" value="Unassembled WGS sequence"/>
</dbReference>
<reference evidence="3 4" key="1">
    <citation type="journal article" date="2019" name="Int. J. Syst. Evol. Microbiol.">
        <title>The Global Catalogue of Microorganisms (GCM) 10K type strain sequencing project: providing services to taxonomists for standard genome sequencing and annotation.</title>
        <authorList>
            <consortium name="The Broad Institute Genomics Platform"/>
            <consortium name="The Broad Institute Genome Sequencing Center for Infectious Disease"/>
            <person name="Wu L."/>
            <person name="Ma J."/>
        </authorList>
    </citation>
    <scope>NUCLEOTIDE SEQUENCE [LARGE SCALE GENOMIC DNA]</scope>
    <source>
        <strain evidence="3 4">JCM 11896</strain>
    </source>
</reference>